<dbReference type="AlphaFoldDB" id="A0A1B1K886"/>
<accession>A0A1B1K886</accession>
<name>A0A1B1K886_RHOOP</name>
<proteinExistence type="predicted"/>
<dbReference type="EMBL" id="CP009111">
    <property type="protein sequence ID" value="ANS28789.1"/>
    <property type="molecule type" value="Genomic_DNA"/>
</dbReference>
<evidence type="ECO:0000313" key="2">
    <source>
        <dbReference type="Proteomes" id="UP000186108"/>
    </source>
</evidence>
<sequence>MILLQSRIENSNARSIEAETGVRLVPAAQWSTSLASR</sequence>
<protein>
    <submittedName>
        <fullName evidence="1">Uncharacterized protein</fullName>
    </submittedName>
</protein>
<organism evidence="1 2">
    <name type="scientific">Rhodococcus opacus</name>
    <name type="common">Nocardia opaca</name>
    <dbReference type="NCBI Taxonomy" id="37919"/>
    <lineage>
        <taxon>Bacteria</taxon>
        <taxon>Bacillati</taxon>
        <taxon>Actinomycetota</taxon>
        <taxon>Actinomycetes</taxon>
        <taxon>Mycobacteriales</taxon>
        <taxon>Nocardiaceae</taxon>
        <taxon>Rhodococcus</taxon>
    </lineage>
</organism>
<evidence type="ECO:0000313" key="1">
    <source>
        <dbReference type="EMBL" id="ANS28789.1"/>
    </source>
</evidence>
<reference evidence="1 2" key="1">
    <citation type="submission" date="2014-07" db="EMBL/GenBank/DDBJ databases">
        <authorList>
            <person name="Zhang J.E."/>
            <person name="Yang H."/>
            <person name="Guo J."/>
            <person name="Deng Z."/>
            <person name="Luo H."/>
            <person name="Luo M."/>
            <person name="Zhao B."/>
        </authorList>
    </citation>
    <scope>NUCLEOTIDE SEQUENCE [LARGE SCALE GENOMIC DNA]</scope>
    <source>
        <strain evidence="1 2">1CP</strain>
    </source>
</reference>
<dbReference type="Proteomes" id="UP000186108">
    <property type="component" value="Chromosome"/>
</dbReference>
<gene>
    <name evidence="1" type="ORF">R1CP_20545</name>
</gene>